<dbReference type="Pfam" id="PF07534">
    <property type="entry name" value="TLD"/>
    <property type="match status" value="1"/>
</dbReference>
<evidence type="ECO:0000259" key="1">
    <source>
        <dbReference type="PROSITE" id="PS51886"/>
    </source>
</evidence>
<dbReference type="EMBL" id="LDAU01000131">
    <property type="protein sequence ID" value="KRX03538.1"/>
    <property type="molecule type" value="Genomic_DNA"/>
</dbReference>
<evidence type="ECO:0000313" key="3">
    <source>
        <dbReference type="Proteomes" id="UP000054937"/>
    </source>
</evidence>
<keyword evidence="3" id="KW-1185">Reference proteome</keyword>
<gene>
    <name evidence="2" type="ORF">PPERSA_02917</name>
</gene>
<feature type="domain" description="TLDc" evidence="1">
    <location>
        <begin position="1"/>
        <end position="120"/>
    </location>
</feature>
<proteinExistence type="predicted"/>
<sequence length="129" mass="14982">MTFNQKNHRLIKDTNNIIFGAYVGEGWKLNKKTYGSAETFLFTFKKGEIMQWGWKGDEEDQNYQFCDKEGIYVGISNGVGLYIKNDFYLGSSNICSTFNNEPLTKTEYFHIKEIELCNIIYNELGSQNQ</sequence>
<dbReference type="PROSITE" id="PS51886">
    <property type="entry name" value="TLDC"/>
    <property type="match status" value="1"/>
</dbReference>
<dbReference type="PANTHER" id="PTHR23354">
    <property type="entry name" value="NUCLEOLAR PROTEIN 7/ESTROGEN RECEPTOR COACTIVATOR-RELATED"/>
    <property type="match status" value="1"/>
</dbReference>
<dbReference type="OrthoDB" id="26679at2759"/>
<dbReference type="AlphaFoldDB" id="A0A0V0QMP7"/>
<dbReference type="SMART" id="SM00584">
    <property type="entry name" value="TLDc"/>
    <property type="match status" value="1"/>
</dbReference>
<reference evidence="2 3" key="1">
    <citation type="journal article" date="2015" name="Sci. Rep.">
        <title>Genome of the facultative scuticociliatosis pathogen Pseudocohnilembus persalinus provides insight into its virulence through horizontal gene transfer.</title>
        <authorList>
            <person name="Xiong J."/>
            <person name="Wang G."/>
            <person name="Cheng J."/>
            <person name="Tian M."/>
            <person name="Pan X."/>
            <person name="Warren A."/>
            <person name="Jiang C."/>
            <person name="Yuan D."/>
            <person name="Miao W."/>
        </authorList>
    </citation>
    <scope>NUCLEOTIDE SEQUENCE [LARGE SCALE GENOMIC DNA]</scope>
    <source>
        <strain evidence="2">36N120E</strain>
    </source>
</reference>
<dbReference type="Proteomes" id="UP000054937">
    <property type="component" value="Unassembled WGS sequence"/>
</dbReference>
<dbReference type="InParanoid" id="A0A0V0QMP7"/>
<accession>A0A0V0QMP7</accession>
<protein>
    <recommendedName>
        <fullName evidence="1">TLDc domain-containing protein</fullName>
    </recommendedName>
</protein>
<dbReference type="OMA" id="TEYFHIK"/>
<comment type="caution">
    <text evidence="2">The sequence shown here is derived from an EMBL/GenBank/DDBJ whole genome shotgun (WGS) entry which is preliminary data.</text>
</comment>
<organism evidence="2 3">
    <name type="scientific">Pseudocohnilembus persalinus</name>
    <name type="common">Ciliate</name>
    <dbReference type="NCBI Taxonomy" id="266149"/>
    <lineage>
        <taxon>Eukaryota</taxon>
        <taxon>Sar</taxon>
        <taxon>Alveolata</taxon>
        <taxon>Ciliophora</taxon>
        <taxon>Intramacronucleata</taxon>
        <taxon>Oligohymenophorea</taxon>
        <taxon>Scuticociliatia</taxon>
        <taxon>Philasterida</taxon>
        <taxon>Pseudocohnilembidae</taxon>
        <taxon>Pseudocohnilembus</taxon>
    </lineage>
</organism>
<dbReference type="InterPro" id="IPR006571">
    <property type="entry name" value="TLDc_dom"/>
</dbReference>
<name>A0A0V0QMP7_PSEPJ</name>
<evidence type="ECO:0000313" key="2">
    <source>
        <dbReference type="EMBL" id="KRX03538.1"/>
    </source>
</evidence>